<dbReference type="EMBL" id="CP001322">
    <property type="protein sequence ID" value="ACL02197.1"/>
    <property type="molecule type" value="Genomic_DNA"/>
</dbReference>
<protein>
    <recommendedName>
        <fullName evidence="4">MORN variant repeat protein</fullName>
    </recommendedName>
</protein>
<dbReference type="AlphaFoldDB" id="B8FHA9"/>
<keyword evidence="1" id="KW-1133">Transmembrane helix</keyword>
<dbReference type="InterPro" id="IPR011652">
    <property type="entry name" value="MORN_2"/>
</dbReference>
<accession>B8FHA9</accession>
<keyword evidence="1" id="KW-0812">Transmembrane</keyword>
<evidence type="ECO:0008006" key="4">
    <source>
        <dbReference type="Google" id="ProtNLM"/>
    </source>
</evidence>
<dbReference type="SUPFAM" id="SSF82185">
    <property type="entry name" value="Histone H3 K4-specific methyltransferase SET7/9 N-terminal domain"/>
    <property type="match status" value="1"/>
</dbReference>
<feature type="transmembrane region" description="Helical" evidence="1">
    <location>
        <begin position="198"/>
        <end position="221"/>
    </location>
</feature>
<reference evidence="2 3" key="1">
    <citation type="journal article" date="2012" name="Environ. Microbiol.">
        <title>The genome sequence of Desulfatibacillum alkenivorans AK-01: a blueprint for anaerobic alkane oxidation.</title>
        <authorList>
            <person name="Callaghan A.V."/>
            <person name="Morris B.E."/>
            <person name="Pereira I.A."/>
            <person name="McInerney M.J."/>
            <person name="Austin R.N."/>
            <person name="Groves J.T."/>
            <person name="Kukor J.J."/>
            <person name="Suflita J.M."/>
            <person name="Young L.Y."/>
            <person name="Zylstra G.J."/>
            <person name="Wawrik B."/>
        </authorList>
    </citation>
    <scope>NUCLEOTIDE SEQUENCE [LARGE SCALE GENOMIC DNA]</scope>
    <source>
        <strain evidence="2 3">AK-01</strain>
    </source>
</reference>
<evidence type="ECO:0000313" key="2">
    <source>
        <dbReference type="EMBL" id="ACL02197.1"/>
    </source>
</evidence>
<dbReference type="RefSeq" id="WP_012609637.1">
    <property type="nucleotide sequence ID" value="NC_011768.1"/>
</dbReference>
<feature type="transmembrane region" description="Helical" evidence="1">
    <location>
        <begin position="169"/>
        <end position="192"/>
    </location>
</feature>
<dbReference type="Proteomes" id="UP000000739">
    <property type="component" value="Chromosome"/>
</dbReference>
<sequence>MIMMNSYEKIIRWPLSFRFWETGREYAKGRIEDGLRQGMWTFWYRSGAKQMEGEYKDGVQVGLWIKWWPNGQVATQGAFKDGWMHGEWNDWFDNGQKAMLSHWDMGRKTGVTTIWDRFGNEVKSQKHRAGREPRNYYPLMSNRDASFALATAQKMGMRNAWTRMVGKKVAAYLEPWQCTVWLMLFLPGYALLKPKMGLIAIPVSLVGAALISIGVVLATAYHDSITRPDIGLGKPKD</sequence>
<keyword evidence="1" id="KW-0472">Membrane</keyword>
<dbReference type="Pfam" id="PF07661">
    <property type="entry name" value="MORN_2"/>
    <property type="match status" value="2"/>
</dbReference>
<gene>
    <name evidence="2" type="ordered locus">Dalk_0490</name>
</gene>
<keyword evidence="3" id="KW-1185">Reference proteome</keyword>
<organism evidence="2 3">
    <name type="scientific">Desulfatibacillum aliphaticivorans</name>
    <dbReference type="NCBI Taxonomy" id="218208"/>
    <lineage>
        <taxon>Bacteria</taxon>
        <taxon>Pseudomonadati</taxon>
        <taxon>Thermodesulfobacteriota</taxon>
        <taxon>Desulfobacteria</taxon>
        <taxon>Desulfobacterales</taxon>
        <taxon>Desulfatibacillaceae</taxon>
        <taxon>Desulfatibacillum</taxon>
    </lineage>
</organism>
<dbReference type="eggNOG" id="COG2849">
    <property type="taxonomic scope" value="Bacteria"/>
</dbReference>
<proteinExistence type="predicted"/>
<dbReference type="Gene3D" id="2.20.110.10">
    <property type="entry name" value="Histone H3 K4-specific methyltransferase SET7/9 N-terminal domain"/>
    <property type="match status" value="1"/>
</dbReference>
<evidence type="ECO:0000256" key="1">
    <source>
        <dbReference type="SAM" id="Phobius"/>
    </source>
</evidence>
<dbReference type="HOGENOM" id="CLU_1169149_0_0_7"/>
<name>B8FHA9_DESAL</name>
<evidence type="ECO:0000313" key="3">
    <source>
        <dbReference type="Proteomes" id="UP000000739"/>
    </source>
</evidence>
<dbReference type="KEGG" id="dal:Dalk_0490"/>